<sequence length="202" mass="21926">MRVRPLRIEGAFEFTPERFPDSRGYFTSPFQEEAFAAAVGRPLFPVRQASHNLSRRPGVLRGIHYTATPPGGAKYVYCPRGKVIDFQVDLRVGSPTFGMSDSVVLDEAEGRSVYCPVGVGHGSVVLEADSMVVYLLSQVYVAANELAVSPLDPALALPLPPGLEPLMSERDAAALTLAESRERGMLPDYATCLELDRAPAFV</sequence>
<dbReference type="InterPro" id="IPR000888">
    <property type="entry name" value="RmlC-like"/>
</dbReference>
<name>A0A1Q8CS74_9PSEU</name>
<protein>
    <submittedName>
        <fullName evidence="4">dTDP-4-dehydrorhamnose 3,5-epimerase</fullName>
    </submittedName>
</protein>
<dbReference type="OrthoDB" id="9800680at2"/>
<comment type="caution">
    <text evidence="4">The sequence shown here is derived from an EMBL/GenBank/DDBJ whole genome shotgun (WGS) entry which is preliminary data.</text>
</comment>
<evidence type="ECO:0000256" key="1">
    <source>
        <dbReference type="ARBA" id="ARBA00010154"/>
    </source>
</evidence>
<dbReference type="GO" id="GO:0008830">
    <property type="term" value="F:dTDP-4-dehydrorhamnose 3,5-epimerase activity"/>
    <property type="evidence" value="ECO:0007669"/>
    <property type="project" value="InterPro"/>
</dbReference>
<keyword evidence="5" id="KW-1185">Reference proteome</keyword>
<dbReference type="PANTHER" id="PTHR21047">
    <property type="entry name" value="DTDP-6-DEOXY-D-GLUCOSE-3,5 EPIMERASE"/>
    <property type="match status" value="1"/>
</dbReference>
<dbReference type="CDD" id="cd00438">
    <property type="entry name" value="cupin_RmlC"/>
    <property type="match status" value="1"/>
</dbReference>
<dbReference type="PANTHER" id="PTHR21047:SF2">
    <property type="entry name" value="THYMIDINE DIPHOSPHO-4-KETO-RHAMNOSE 3,5-EPIMERASE"/>
    <property type="match status" value="1"/>
</dbReference>
<dbReference type="EMBL" id="MSIE01000019">
    <property type="protein sequence ID" value="OLF17183.1"/>
    <property type="molecule type" value="Genomic_DNA"/>
</dbReference>
<dbReference type="Pfam" id="PF00908">
    <property type="entry name" value="dTDP_sugar_isom"/>
    <property type="match status" value="1"/>
</dbReference>
<dbReference type="SUPFAM" id="SSF51182">
    <property type="entry name" value="RmlC-like cupins"/>
    <property type="match status" value="1"/>
</dbReference>
<dbReference type="STRING" id="1912961.BU204_12355"/>
<evidence type="ECO:0000256" key="2">
    <source>
        <dbReference type="PIRSR" id="PIRSR600888-1"/>
    </source>
</evidence>
<dbReference type="AlphaFoldDB" id="A0A1Q8CS74"/>
<feature type="site" description="Participates in a stacking interaction with the thymidine ring of dTDP-4-oxo-6-deoxyglucose" evidence="3">
    <location>
        <position position="140"/>
    </location>
</feature>
<proteinExistence type="inferred from homology"/>
<feature type="active site" description="Proton donor" evidence="2">
    <location>
        <position position="134"/>
    </location>
</feature>
<gene>
    <name evidence="4" type="ORF">BU204_12355</name>
</gene>
<evidence type="ECO:0000313" key="4">
    <source>
        <dbReference type="EMBL" id="OLF17183.1"/>
    </source>
</evidence>
<reference evidence="4 5" key="1">
    <citation type="submission" date="2016-12" db="EMBL/GenBank/DDBJ databases">
        <title>The draft genome sequence of Actinophytocola sp. 11-183.</title>
        <authorList>
            <person name="Wang W."/>
            <person name="Yuan L."/>
        </authorList>
    </citation>
    <scope>NUCLEOTIDE SEQUENCE [LARGE SCALE GENOMIC DNA]</scope>
    <source>
        <strain evidence="4 5">11-183</strain>
    </source>
</reference>
<dbReference type="GO" id="GO:0000271">
    <property type="term" value="P:polysaccharide biosynthetic process"/>
    <property type="evidence" value="ECO:0007669"/>
    <property type="project" value="TreeGrafter"/>
</dbReference>
<accession>A0A1Q8CS74</accession>
<dbReference type="InterPro" id="IPR011051">
    <property type="entry name" value="RmlC_Cupin_sf"/>
</dbReference>
<comment type="similarity">
    <text evidence="1">Belongs to the dTDP-4-dehydrorhamnose 3,5-epimerase family.</text>
</comment>
<dbReference type="GO" id="GO:0019305">
    <property type="term" value="P:dTDP-rhamnose biosynthetic process"/>
    <property type="evidence" value="ECO:0007669"/>
    <property type="project" value="TreeGrafter"/>
</dbReference>
<evidence type="ECO:0000313" key="5">
    <source>
        <dbReference type="Proteomes" id="UP000185596"/>
    </source>
</evidence>
<feature type="active site" description="Proton acceptor" evidence="2">
    <location>
        <position position="64"/>
    </location>
</feature>
<organism evidence="4 5">
    <name type="scientific">Actinophytocola xanthii</name>
    <dbReference type="NCBI Taxonomy" id="1912961"/>
    <lineage>
        <taxon>Bacteria</taxon>
        <taxon>Bacillati</taxon>
        <taxon>Actinomycetota</taxon>
        <taxon>Actinomycetes</taxon>
        <taxon>Pseudonocardiales</taxon>
        <taxon>Pseudonocardiaceae</taxon>
    </lineage>
</organism>
<dbReference type="Proteomes" id="UP000185596">
    <property type="component" value="Unassembled WGS sequence"/>
</dbReference>
<evidence type="ECO:0000256" key="3">
    <source>
        <dbReference type="PIRSR" id="PIRSR600888-3"/>
    </source>
</evidence>
<dbReference type="Gene3D" id="2.60.120.10">
    <property type="entry name" value="Jelly Rolls"/>
    <property type="match status" value="1"/>
</dbReference>
<dbReference type="GO" id="GO:0005829">
    <property type="term" value="C:cytosol"/>
    <property type="evidence" value="ECO:0007669"/>
    <property type="project" value="TreeGrafter"/>
</dbReference>
<dbReference type="InterPro" id="IPR014710">
    <property type="entry name" value="RmlC-like_jellyroll"/>
</dbReference>
<dbReference type="RefSeq" id="WP_075125782.1">
    <property type="nucleotide sequence ID" value="NZ_MSIE01000019.1"/>
</dbReference>